<dbReference type="EMBL" id="VJMH01005540">
    <property type="protein sequence ID" value="KAF0694742.1"/>
    <property type="molecule type" value="Genomic_DNA"/>
</dbReference>
<reference evidence="1" key="2">
    <citation type="submission" date="2019-06" db="EMBL/GenBank/DDBJ databases">
        <title>Genomics analysis of Aphanomyces spp. identifies a new class of oomycete effector associated with host adaptation.</title>
        <authorList>
            <person name="Gaulin E."/>
        </authorList>
    </citation>
    <scope>NUCLEOTIDE SEQUENCE</scope>
    <source>
        <strain evidence="1">CBS 578.67</strain>
    </source>
</reference>
<reference evidence="2 3" key="1">
    <citation type="submission" date="2019-03" db="EMBL/GenBank/DDBJ databases">
        <authorList>
            <person name="Gaulin E."/>
            <person name="Dumas B."/>
        </authorList>
    </citation>
    <scope>NUCLEOTIDE SEQUENCE [LARGE SCALE GENOMIC DNA]</scope>
    <source>
        <strain evidence="2">CBS 568.67</strain>
    </source>
</reference>
<proteinExistence type="predicted"/>
<dbReference type="PANTHER" id="PTHR13318">
    <property type="entry name" value="PARTNER OF PAIRED, ISOFORM B-RELATED"/>
    <property type="match status" value="1"/>
</dbReference>
<organism evidence="2 3">
    <name type="scientific">Aphanomyces stellatus</name>
    <dbReference type="NCBI Taxonomy" id="120398"/>
    <lineage>
        <taxon>Eukaryota</taxon>
        <taxon>Sar</taxon>
        <taxon>Stramenopiles</taxon>
        <taxon>Oomycota</taxon>
        <taxon>Saprolegniomycetes</taxon>
        <taxon>Saprolegniales</taxon>
        <taxon>Verrucalvaceae</taxon>
        <taxon>Aphanomyces</taxon>
    </lineage>
</organism>
<dbReference type="GO" id="GO:0031146">
    <property type="term" value="P:SCF-dependent proteasomal ubiquitin-dependent protein catabolic process"/>
    <property type="evidence" value="ECO:0007669"/>
    <property type="project" value="TreeGrafter"/>
</dbReference>
<keyword evidence="3" id="KW-1185">Reference proteome</keyword>
<dbReference type="Gene3D" id="3.80.10.10">
    <property type="entry name" value="Ribonuclease Inhibitor"/>
    <property type="match status" value="2"/>
</dbReference>
<name>A0A485L0K1_9STRA</name>
<dbReference type="SUPFAM" id="SSF52047">
    <property type="entry name" value="RNI-like"/>
    <property type="match status" value="1"/>
</dbReference>
<dbReference type="PANTHER" id="PTHR13318:SF95">
    <property type="entry name" value="F-BOX PROTEIN YLR352W"/>
    <property type="match status" value="1"/>
</dbReference>
<dbReference type="InterPro" id="IPR032675">
    <property type="entry name" value="LRR_dom_sf"/>
</dbReference>
<evidence type="ECO:0000313" key="1">
    <source>
        <dbReference type="EMBL" id="KAF0694742.1"/>
    </source>
</evidence>
<sequence length="549" mass="59228">MAPLQGQVEDNVIKAATLVPYLSTSSTNTVREVYAPRHWQDFAFMRNAARVEFGDGSVAFDVHLDGLRNVRELEFRQCDFLEAPHALAHCRVLRFVSCDNLHDLSGLASVEHLDIAGSRLVAHIDALPAVRSIVTGSSFKSALPSSAAVTSVTAPAAAVPWCDLRSLTDLHLKQCHALPATIPFQVDSVFLSSCEQLESVACFRRAAHVELVRTRLLAVDAFHGFSLLRSIRLQASTCLHDLSALRHVHEVSLSLCVNLQDISPLAEANTVEISCCPQIHAVAALAHVPTLSLSRCADLVDLTGLTHNTVVRISECYRVEQVAMLGHHCHTVDISRCYRVTDAALLATGHVHTVSLNGCNVSEAAAGAAWRDHPTLHTLDLSNNWDVVDAAAFAHLHTVYLERTNVRDVAPLANVHTLSLAGCDGVHDVHALATVHTLDLSHCMGVRDVAALAFVRTLNLAGTLVEAVAALATVYELNLSGCACVSDDQVNQLTHVHTLVLMGCAQLTRVDGLRFVHALNLANCIGLTDVTMLGHVHTLDLTGCINVRP</sequence>
<dbReference type="OrthoDB" id="66519at2759"/>
<dbReference type="AlphaFoldDB" id="A0A485L0K1"/>
<dbReference type="Proteomes" id="UP000332933">
    <property type="component" value="Unassembled WGS sequence"/>
</dbReference>
<accession>A0A485L0K1</accession>
<gene>
    <name evidence="2" type="primary">Aste57867_14418</name>
    <name evidence="1" type="ORF">As57867_014364</name>
    <name evidence="2" type="ORF">ASTE57867_14418</name>
</gene>
<dbReference type="GO" id="GO:0019005">
    <property type="term" value="C:SCF ubiquitin ligase complex"/>
    <property type="evidence" value="ECO:0007669"/>
    <property type="project" value="TreeGrafter"/>
</dbReference>
<evidence type="ECO:0000313" key="3">
    <source>
        <dbReference type="Proteomes" id="UP000332933"/>
    </source>
</evidence>
<protein>
    <submittedName>
        <fullName evidence="2">Aste57867_14418 protein</fullName>
    </submittedName>
</protein>
<evidence type="ECO:0000313" key="2">
    <source>
        <dbReference type="EMBL" id="VFT91240.1"/>
    </source>
</evidence>
<dbReference type="EMBL" id="CAADRA010005561">
    <property type="protein sequence ID" value="VFT91240.1"/>
    <property type="molecule type" value="Genomic_DNA"/>
</dbReference>